<dbReference type="PROSITE" id="PS00411">
    <property type="entry name" value="KINESIN_MOTOR_1"/>
    <property type="match status" value="1"/>
</dbReference>
<comment type="caution">
    <text evidence="15">The sequence shown here is derived from an EMBL/GenBank/DDBJ whole genome shotgun (WGS) entry which is preliminary data.</text>
</comment>
<dbReference type="SUPFAM" id="SSF46785">
    <property type="entry name" value="Winged helix' DNA-binding domain"/>
    <property type="match status" value="2"/>
</dbReference>
<dbReference type="InterPro" id="IPR001752">
    <property type="entry name" value="Kinesin_motor_dom"/>
</dbReference>
<keyword evidence="12" id="KW-0175">Coiled coil</keyword>
<evidence type="ECO:0000259" key="14">
    <source>
        <dbReference type="PROSITE" id="PS50067"/>
    </source>
</evidence>
<feature type="compositionally biased region" description="Acidic residues" evidence="13">
    <location>
        <begin position="1997"/>
        <end position="2007"/>
    </location>
</feature>
<evidence type="ECO:0000256" key="13">
    <source>
        <dbReference type="SAM" id="MobiDB-lite"/>
    </source>
</evidence>
<evidence type="ECO:0000256" key="4">
    <source>
        <dbReference type="ARBA" id="ARBA00022490"/>
    </source>
</evidence>
<dbReference type="InterPro" id="IPR036388">
    <property type="entry name" value="WH-like_DNA-bd_sf"/>
</dbReference>
<evidence type="ECO:0000256" key="11">
    <source>
        <dbReference type="PROSITE-ProRule" id="PRU00283"/>
    </source>
</evidence>
<feature type="region of interest" description="Disordered" evidence="13">
    <location>
        <begin position="301"/>
        <end position="321"/>
    </location>
</feature>
<dbReference type="InterPro" id="IPR027417">
    <property type="entry name" value="P-loop_NTPase"/>
</dbReference>
<dbReference type="Pfam" id="PF05871">
    <property type="entry name" value="ESCRT-II"/>
    <property type="match status" value="1"/>
</dbReference>
<evidence type="ECO:0000256" key="3">
    <source>
        <dbReference type="ARBA" id="ARBA00022448"/>
    </source>
</evidence>
<feature type="compositionally biased region" description="Polar residues" evidence="13">
    <location>
        <begin position="1059"/>
        <end position="1070"/>
    </location>
</feature>
<organism evidence="15 16">
    <name type="scientific">Paratrimastix pyriformis</name>
    <dbReference type="NCBI Taxonomy" id="342808"/>
    <lineage>
        <taxon>Eukaryota</taxon>
        <taxon>Metamonada</taxon>
        <taxon>Preaxostyla</taxon>
        <taxon>Paratrimastigidae</taxon>
        <taxon>Paratrimastix</taxon>
    </lineage>
</organism>
<feature type="region of interest" description="Disordered" evidence="13">
    <location>
        <begin position="570"/>
        <end position="632"/>
    </location>
</feature>
<keyword evidence="7 11" id="KW-0067">ATP-binding</keyword>
<feature type="region of interest" description="Disordered" evidence="13">
    <location>
        <begin position="1181"/>
        <end position="1205"/>
    </location>
</feature>
<dbReference type="InterPro" id="IPR036390">
    <property type="entry name" value="WH_DNA-bd_sf"/>
</dbReference>
<name>A0ABQ8UJ99_9EUKA</name>
<dbReference type="Proteomes" id="UP001141327">
    <property type="component" value="Unassembled WGS sequence"/>
</dbReference>
<dbReference type="Gene3D" id="1.10.10.570">
    <property type="entry name" value="Winged helix' DNA-binding domain. Chain C. Domain 1"/>
    <property type="match status" value="1"/>
</dbReference>
<evidence type="ECO:0000313" key="15">
    <source>
        <dbReference type="EMBL" id="KAJ4456885.1"/>
    </source>
</evidence>
<evidence type="ECO:0000256" key="12">
    <source>
        <dbReference type="SAM" id="Coils"/>
    </source>
</evidence>
<feature type="region of interest" description="Disordered" evidence="13">
    <location>
        <begin position="1338"/>
        <end position="1359"/>
    </location>
</feature>
<feature type="region of interest" description="Disordered" evidence="13">
    <location>
        <begin position="1057"/>
        <end position="1077"/>
    </location>
</feature>
<feature type="coiled-coil region" evidence="12">
    <location>
        <begin position="1261"/>
        <end position="1288"/>
    </location>
</feature>
<feature type="binding site" evidence="11">
    <location>
        <begin position="937"/>
        <end position="944"/>
    </location>
    <ligand>
        <name>ATP</name>
        <dbReference type="ChEBI" id="CHEBI:30616"/>
    </ligand>
</feature>
<dbReference type="Gene3D" id="3.40.850.10">
    <property type="entry name" value="Kinesin motor domain"/>
    <property type="match status" value="1"/>
</dbReference>
<feature type="domain" description="Kinesin motor" evidence="14">
    <location>
        <begin position="860"/>
        <end position="1252"/>
    </location>
</feature>
<comment type="similarity">
    <text evidence="11">Belongs to the TRAFAC class myosin-kinesin ATPase superfamily. Kinesin family.</text>
</comment>
<keyword evidence="8" id="KW-0653">Protein transport</keyword>
<keyword evidence="6 11" id="KW-0547">Nucleotide-binding</keyword>
<comment type="similarity">
    <text evidence="2">Belongs to the VPS25 family.</text>
</comment>
<evidence type="ECO:0000313" key="16">
    <source>
        <dbReference type="Proteomes" id="UP001141327"/>
    </source>
</evidence>
<keyword evidence="10" id="KW-0206">Cytoskeleton</keyword>
<dbReference type="InterPro" id="IPR019821">
    <property type="entry name" value="Kinesin_motor_CS"/>
</dbReference>
<dbReference type="SMART" id="SM00129">
    <property type="entry name" value="KISc"/>
    <property type="match status" value="1"/>
</dbReference>
<reference evidence="15" key="1">
    <citation type="journal article" date="2022" name="bioRxiv">
        <title>Genomics of Preaxostyla Flagellates Illuminates Evolutionary Transitions and the Path Towards Mitochondrial Loss.</title>
        <authorList>
            <person name="Novak L.V.F."/>
            <person name="Treitli S.C."/>
            <person name="Pyrih J."/>
            <person name="Halakuc P."/>
            <person name="Pipaliya S.V."/>
            <person name="Vacek V."/>
            <person name="Brzon O."/>
            <person name="Soukal P."/>
            <person name="Eme L."/>
            <person name="Dacks J.B."/>
            <person name="Karnkowska A."/>
            <person name="Elias M."/>
            <person name="Hampl V."/>
        </authorList>
    </citation>
    <scope>NUCLEOTIDE SEQUENCE</scope>
    <source>
        <strain evidence="15">RCP-MX</strain>
    </source>
</reference>
<sequence>MSSFVYPPFFHLPPFFTLQEVLATRQKQLQQWGELVLAYAKFHKITSIDLRQLDTIPLFRNDAIHRRVPLDMARLIIDSLVPSGHGSWVDREKIHCVITWRTPADWGVILSKWVDANGHHGQVFTLFELLSGDDTQAEEFHGLDPSVFRQALAALAQDGKATVFQGSDPSADAVGMGQGQDVVPQDILIGDYSYFFSCAKCGFSRRPVFEYVKPRWAEIVRTALLNLPGPSVLAKEVIDFIDKKWDSLCHLRERSSGWQACVTIELLNNPRLFRSTFAEDGANGRFTLTEYGRSLRELKGLSGGTMEEKPQGASRHSLNSQMNTDEPAASMYEDDLRSLLTQPYKVDPRARVPALFVFRAHLHPGFHAVSGILNSANAQLGSCTKGFFTIPCDSGAIQHDQERMQELMAQTVPEVHWTFSPDLGAQPQCQRQLPPAGPESGAKLSHDPSLLLFVFCRHTIHCLKEHHVHHNYCNNQRRSPAPWGSTPEGGGSTPDEPLLLLGAPPEESTSLRLMWLFQQVSDPCRCRTTTCECQGSSHERVVSHHAQWRTGDIHAGPSQPRVSAAVLPEAQPTRSNLPNPLPAQKGDRTAHEEDSPCAHLPCGPLSPRKSSTPHKWGHLAPRSPPDDTSRRASRALFATTADRAAEVIPEGATPPLAASPPPSRPQRKRTAGVPPDTRHAAATASQLSGDPAEPVGGDDGGDQSRKRRRKKAVLQSVEDHIAELLDLAEEADAGPSNIEDLESGDTCVVFSKLEYHRALATALDARVASYAHLLVAHMEALDRASDQPAASPSLPTPSPSPSPPSAPTPEPPTRKTPISSVTEREKEALPYPTSNTKTARMQQPSSRAAQAQERDKARNNIKVVVRIKPFSPTDGVVPAVESVSEWTIRSLKNQPRDWHFDHVFSGNATQAQIFDEIVVPMIDDTLKGFNTTILCYGQTGTGKTYTMEGLRGQPMATLCESSGVIARSVHRIFQQLQAGGTEFYVGISHLECYMEALRDLLKPDQQAPAPAHGPPPKAEALEIFEDPKAKGDVRVKNLTELDVRSAEEVLCHLEESSTRRNTQVTEMNPVSRSRAGSQSSGSRLVCVCVLLGSRSHGIFSMTIRTKEVTKEGEDLIKVGKLKFVDLAGSECIARSGTSKEETGNINVSLLTLGKVINALSTVPASTHVPYRSATRWSPLPRARSRLTIGPSSDPGRADGRTGGYSDSKLTRLLQGSLGGNNKTCLIATVTPHPAQIDVTKSTLEYASHAKEIQNRPEANQKMTKRALIKEYLEEIAELRRALEAMRRVFLPLDRFQEMEGAIKEKAERLAAIQGSDLGELDAQRREFDVQMGLFKESAEQTLHDAESRRDEALHTAAEREERLSSVQAELLASQQALGQEQALRQSIQEMAAQLRLQSEGLADQLRQAMTNVDLLFGKIGLLSRASSRSSPLPRLLRPLLPLEMVAAIPSVPEVFRASFVPMSPPIGDRITSVEASNRSAIRGLWKGLGANLGELQDASSRFVAQQYQALSAITSSLDAHAVQSTSRTCTAARAVLSDPLLNAHAYVTRLGGQLSLTEPKIMECWLAFSFFPVPSGLAAAHGPASAAQEEQAMSQAAVTGQLESLEGLLAGTAGEIEAALGGSLGQLQAIAASLGSGIETLSEQSLAWRAKAREQLEALAGSLVRFGDACEANLAQTGALWEAEDARARACQAELAAMEAQQNAFLAQVQGKKPTTVNLTFSFCMLAPGDGDGSPQAYSTSQQQRICAIRAGARQTEENVHAWEQCRLGLQDQTSQLRAVAATTRPSEEHLGHEGLMRDVEGLREMGGSLERAVRPRCRALGEEALGTTKKARLACVGLGERLSDERQTLADELQGIITRQVRPAAGQLTGYFCDHARRMQAQATARFAEAQLHGEQVERQIHQIRARGIHTLEEELRAVVATGETPQRDSIRPPGPGPWPTLPFSLQTPPPAEPAARLGHPHPLSFGESRQTAPEPALSEAPPRPANQGAAPMAIDEGEGEGESCEVEGPGSGADEVDEESSSVATVPLGGDDDAASTHRVFHGRPVGRLSGGEWLLQHHLHRALFAAPARPEPGGPQAPPPPARDGVG</sequence>
<evidence type="ECO:0000256" key="1">
    <source>
        <dbReference type="ARBA" id="ARBA00004245"/>
    </source>
</evidence>
<dbReference type="InterPro" id="IPR036961">
    <property type="entry name" value="Kinesin_motor_dom_sf"/>
</dbReference>
<dbReference type="InterPro" id="IPR014041">
    <property type="entry name" value="ESCRT-II_cplx_Vps25-sub_N"/>
</dbReference>
<accession>A0ABQ8UJ99</accession>
<dbReference type="SUPFAM" id="SSF52540">
    <property type="entry name" value="P-loop containing nucleoside triphosphate hydrolases"/>
    <property type="match status" value="1"/>
</dbReference>
<evidence type="ECO:0000256" key="5">
    <source>
        <dbReference type="ARBA" id="ARBA00022701"/>
    </source>
</evidence>
<dbReference type="InterPro" id="IPR047149">
    <property type="entry name" value="KIF11-like"/>
</dbReference>
<dbReference type="Gene3D" id="3.90.980.20">
    <property type="match status" value="1"/>
</dbReference>
<feature type="compositionally biased region" description="Polar residues" evidence="13">
    <location>
        <begin position="832"/>
        <end position="849"/>
    </location>
</feature>
<dbReference type="InterPro" id="IPR008570">
    <property type="entry name" value="ESCRT-II_cplx_Vps25-sub"/>
</dbReference>
<keyword evidence="5" id="KW-0493">Microtubule</keyword>
<feature type="region of interest" description="Disordered" evidence="13">
    <location>
        <begin position="479"/>
        <end position="498"/>
    </location>
</feature>
<dbReference type="Pfam" id="PF00225">
    <property type="entry name" value="Kinesin"/>
    <property type="match status" value="3"/>
</dbReference>
<evidence type="ECO:0000256" key="10">
    <source>
        <dbReference type="ARBA" id="ARBA00023212"/>
    </source>
</evidence>
<dbReference type="PROSITE" id="PS50067">
    <property type="entry name" value="KINESIN_MOTOR_2"/>
    <property type="match status" value="1"/>
</dbReference>
<keyword evidence="16" id="KW-1185">Reference proteome</keyword>
<feature type="compositionally biased region" description="Basic and acidic residues" evidence="13">
    <location>
        <begin position="585"/>
        <end position="596"/>
    </location>
</feature>
<dbReference type="PANTHER" id="PTHR47970:SF12">
    <property type="entry name" value="KINESIN FAMILY MEMBER 11"/>
    <property type="match status" value="1"/>
</dbReference>
<keyword evidence="9 11" id="KW-0505">Motor protein</keyword>
<protein>
    <submittedName>
        <fullName evidence="15">Kinesin-related protein 13</fullName>
    </submittedName>
</protein>
<feature type="region of interest" description="Disordered" evidence="13">
    <location>
        <begin position="784"/>
        <end position="857"/>
    </location>
</feature>
<dbReference type="PRINTS" id="PR00380">
    <property type="entry name" value="KINESINHEAVY"/>
</dbReference>
<evidence type="ECO:0000256" key="9">
    <source>
        <dbReference type="ARBA" id="ARBA00023175"/>
    </source>
</evidence>
<evidence type="ECO:0000256" key="7">
    <source>
        <dbReference type="ARBA" id="ARBA00022840"/>
    </source>
</evidence>
<evidence type="ECO:0000256" key="2">
    <source>
        <dbReference type="ARBA" id="ARBA00009674"/>
    </source>
</evidence>
<dbReference type="Gene3D" id="1.10.10.10">
    <property type="entry name" value="Winged helix-like DNA-binding domain superfamily/Winged helix DNA-binding domain"/>
    <property type="match status" value="1"/>
</dbReference>
<keyword evidence="4" id="KW-0963">Cytoplasm</keyword>
<feature type="compositionally biased region" description="Pro residues" evidence="13">
    <location>
        <begin position="2072"/>
        <end position="2090"/>
    </location>
</feature>
<keyword evidence="3" id="KW-0813">Transport</keyword>
<feature type="region of interest" description="Disordered" evidence="13">
    <location>
        <begin position="2067"/>
        <end position="2090"/>
    </location>
</feature>
<evidence type="ECO:0000256" key="8">
    <source>
        <dbReference type="ARBA" id="ARBA00022927"/>
    </source>
</evidence>
<dbReference type="EMBL" id="JAPMOS010000059">
    <property type="protein sequence ID" value="KAJ4456885.1"/>
    <property type="molecule type" value="Genomic_DNA"/>
</dbReference>
<feature type="region of interest" description="Disordered" evidence="13">
    <location>
        <begin position="1922"/>
        <end position="2040"/>
    </location>
</feature>
<gene>
    <name evidence="15" type="ORF">PAPYR_7814</name>
</gene>
<comment type="subcellular location">
    <subcellularLocation>
        <location evidence="1">Cytoplasm</location>
        <location evidence="1">Cytoskeleton</location>
    </subcellularLocation>
</comment>
<proteinExistence type="inferred from homology"/>
<feature type="compositionally biased region" description="Pro residues" evidence="13">
    <location>
        <begin position="794"/>
        <end position="811"/>
    </location>
</feature>
<feature type="region of interest" description="Disordered" evidence="13">
    <location>
        <begin position="645"/>
        <end position="714"/>
    </location>
</feature>
<dbReference type="PANTHER" id="PTHR47970">
    <property type="entry name" value="KINESIN-LIKE PROTEIN KIF11"/>
    <property type="match status" value="1"/>
</dbReference>
<evidence type="ECO:0000256" key="6">
    <source>
        <dbReference type="ARBA" id="ARBA00022741"/>
    </source>
</evidence>